<name>A0A1B0GII8_LUTLO</name>
<dbReference type="VEuPathDB" id="VectorBase:LLOJ004541"/>
<keyword evidence="10" id="KW-1185">Reference proteome</keyword>
<organism evidence="9 10">
    <name type="scientific">Lutzomyia longipalpis</name>
    <name type="common">Sand fly</name>
    <dbReference type="NCBI Taxonomy" id="7200"/>
    <lineage>
        <taxon>Eukaryota</taxon>
        <taxon>Metazoa</taxon>
        <taxon>Ecdysozoa</taxon>
        <taxon>Arthropoda</taxon>
        <taxon>Hexapoda</taxon>
        <taxon>Insecta</taxon>
        <taxon>Pterygota</taxon>
        <taxon>Neoptera</taxon>
        <taxon>Endopterygota</taxon>
        <taxon>Diptera</taxon>
        <taxon>Nematocera</taxon>
        <taxon>Psychodoidea</taxon>
        <taxon>Psychodidae</taxon>
        <taxon>Lutzomyia</taxon>
        <taxon>Lutzomyia</taxon>
    </lineage>
</organism>
<feature type="compositionally biased region" description="Acidic residues" evidence="6">
    <location>
        <begin position="412"/>
        <end position="421"/>
    </location>
</feature>
<dbReference type="PANTHER" id="PTHR11370:SF5">
    <property type="entry name" value="DNA REPAIR PROTEIN XRCC1"/>
    <property type="match status" value="1"/>
</dbReference>
<feature type="region of interest" description="Disordered" evidence="6">
    <location>
        <begin position="180"/>
        <end position="203"/>
    </location>
</feature>
<dbReference type="EMBL" id="GITU01002458">
    <property type="protein sequence ID" value="MBC1171161.1"/>
    <property type="molecule type" value="Transcribed_RNA"/>
</dbReference>
<keyword evidence="3" id="KW-0227">DNA damage</keyword>
<dbReference type="FunFam" id="2.60.120.260:FF:000025">
    <property type="entry name" value="DNA repair protein XRCC1 isoform X1"/>
    <property type="match status" value="1"/>
</dbReference>
<dbReference type="Gene3D" id="3.40.50.10190">
    <property type="entry name" value="BRCT domain"/>
    <property type="match status" value="1"/>
</dbReference>
<dbReference type="FunFam" id="3.40.50.10190:FF:000008">
    <property type="entry name" value="X-ray repair cross complementing 1"/>
    <property type="match status" value="1"/>
</dbReference>
<evidence type="ECO:0000313" key="10">
    <source>
        <dbReference type="Proteomes" id="UP000092461"/>
    </source>
</evidence>
<proteinExistence type="predicted"/>
<feature type="compositionally biased region" description="Low complexity" evidence="6">
    <location>
        <begin position="225"/>
        <end position="245"/>
    </location>
</feature>
<reference evidence="8" key="2">
    <citation type="journal article" date="2020" name="BMC">
        <title>Leishmania infection induces a limited differential gene expression in the sand fly midgut.</title>
        <authorList>
            <person name="Coutinho-Abreu I.V."/>
            <person name="Serafim T.D."/>
            <person name="Meneses C."/>
            <person name="Kamhawi S."/>
            <person name="Oliveira F."/>
            <person name="Valenzuela J.G."/>
        </authorList>
    </citation>
    <scope>NUCLEOTIDE SEQUENCE</scope>
    <source>
        <strain evidence="8">Jacobina</strain>
        <tissue evidence="8">Midgut</tissue>
    </source>
</reference>
<dbReference type="InterPro" id="IPR036420">
    <property type="entry name" value="BRCT_dom_sf"/>
</dbReference>
<dbReference type="EMBL" id="AJWK01014181">
    <property type="status" value="NOT_ANNOTATED_CDS"/>
    <property type="molecule type" value="Genomic_DNA"/>
</dbReference>
<evidence type="ECO:0000256" key="4">
    <source>
        <dbReference type="ARBA" id="ARBA00023204"/>
    </source>
</evidence>
<comment type="subcellular location">
    <subcellularLocation>
        <location evidence="1">Nucleus</location>
    </subcellularLocation>
</comment>
<dbReference type="SUPFAM" id="SSF52113">
    <property type="entry name" value="BRCT domain"/>
    <property type="match status" value="1"/>
</dbReference>
<dbReference type="Gene3D" id="2.60.120.260">
    <property type="entry name" value="Galactose-binding domain-like"/>
    <property type="match status" value="1"/>
</dbReference>
<evidence type="ECO:0000256" key="3">
    <source>
        <dbReference type="ARBA" id="ARBA00022763"/>
    </source>
</evidence>
<keyword evidence="4" id="KW-0234">DNA repair</keyword>
<dbReference type="GO" id="GO:0003684">
    <property type="term" value="F:damaged DNA binding"/>
    <property type="evidence" value="ECO:0007669"/>
    <property type="project" value="InterPro"/>
</dbReference>
<evidence type="ECO:0000256" key="6">
    <source>
        <dbReference type="SAM" id="MobiDB-lite"/>
    </source>
</evidence>
<evidence type="ECO:0000259" key="7">
    <source>
        <dbReference type="PROSITE" id="PS50172"/>
    </source>
</evidence>
<dbReference type="Pfam" id="PF01834">
    <property type="entry name" value="XRCC1_N"/>
    <property type="match status" value="1"/>
</dbReference>
<sequence length="480" mass="54060">MPRVHLKSVYSFSSEDPAFPASNLLKNQKWRSQGVGQETEHVTIELEKPTTISGIDLGNESSCFIGVFVARKGQEMNAENYQEILLTASFMTPIDCRSLENVNRVRCFGKAALVEDVVKEKWDFVKIVCSQPFNAHTQYGLSFITIYSPEEEIKEEAKKLEISSPLGRFALREESPEVEESGSLFNKWKQSNKGDQQAGTSATTTIMSPALAIRKASKELLATNANASTTVTNNNNKVENTENTSPLLQQKTPPPPRRNRIIYDSEDSDEDNGASAAKKTKIKETPKPNKPQEAPKPNKPKETTKIDPISPKKRVTYQPFSRFLSGVIYTISGIQNPERGTLRQKATEMGARYKPDWDSTCTHLICAFRNTPKYNQVRGSGKIVQKNWILDCYSKRTRFPWRRYALDRNERDESESEDEVHDEARRPAGQSSTATSTSRNRIVDSSGSDTEDEIQKVLAEKASEKDIYDKTTEEEDEGHS</sequence>
<dbReference type="AlphaFoldDB" id="A0A1B0GII8"/>
<dbReference type="InterPro" id="IPR008979">
    <property type="entry name" value="Galactose-bd-like_sf"/>
</dbReference>
<feature type="compositionally biased region" description="Basic and acidic residues" evidence="6">
    <location>
        <begin position="453"/>
        <end position="471"/>
    </location>
</feature>
<dbReference type="Proteomes" id="UP000092461">
    <property type="component" value="Unassembled WGS sequence"/>
</dbReference>
<keyword evidence="2" id="KW-0677">Repeat</keyword>
<dbReference type="PROSITE" id="PS50172">
    <property type="entry name" value="BRCT"/>
    <property type="match status" value="1"/>
</dbReference>
<dbReference type="SMART" id="SM00292">
    <property type="entry name" value="BRCT"/>
    <property type="match status" value="1"/>
</dbReference>
<dbReference type="Pfam" id="PF12738">
    <property type="entry name" value="PTCB-BRCT"/>
    <property type="match status" value="1"/>
</dbReference>
<dbReference type="GO" id="GO:0005634">
    <property type="term" value="C:nucleus"/>
    <property type="evidence" value="ECO:0007669"/>
    <property type="project" value="UniProtKB-SubCell"/>
</dbReference>
<reference evidence="9" key="3">
    <citation type="submission" date="2020-05" db="UniProtKB">
        <authorList>
            <consortium name="EnsemblMetazoa"/>
        </authorList>
    </citation>
    <scope>IDENTIFICATION</scope>
    <source>
        <strain evidence="9">Jacobina</strain>
    </source>
</reference>
<feature type="domain" description="BRCT" evidence="7">
    <location>
        <begin position="319"/>
        <end position="406"/>
    </location>
</feature>
<feature type="compositionally biased region" description="Polar residues" evidence="6">
    <location>
        <begin position="188"/>
        <end position="203"/>
    </location>
</feature>
<dbReference type="InterPro" id="IPR045080">
    <property type="entry name" value="BRCT_XRCC1_rpt1"/>
</dbReference>
<evidence type="ECO:0000313" key="9">
    <source>
        <dbReference type="EnsemblMetazoa" id="LLOJ004541-PA"/>
    </source>
</evidence>
<accession>A0A1B0GII8</accession>
<dbReference type="GO" id="GO:0006284">
    <property type="term" value="P:base-excision repair"/>
    <property type="evidence" value="ECO:0007669"/>
    <property type="project" value="InterPro"/>
</dbReference>
<dbReference type="GO" id="GO:0000012">
    <property type="term" value="P:single strand break repair"/>
    <property type="evidence" value="ECO:0007669"/>
    <property type="project" value="InterPro"/>
</dbReference>
<dbReference type="GO" id="GO:0006303">
    <property type="term" value="P:double-strand break repair via nonhomologous end joining"/>
    <property type="evidence" value="ECO:0007669"/>
    <property type="project" value="InterPro"/>
</dbReference>
<feature type="region of interest" description="Disordered" evidence="6">
    <location>
        <begin position="225"/>
        <end position="312"/>
    </location>
</feature>
<evidence type="ECO:0000256" key="5">
    <source>
        <dbReference type="ARBA" id="ARBA00023242"/>
    </source>
</evidence>
<evidence type="ECO:0000256" key="2">
    <source>
        <dbReference type="ARBA" id="ARBA00022737"/>
    </source>
</evidence>
<evidence type="ECO:0000313" key="8">
    <source>
        <dbReference type="EMBL" id="MBC1171161.1"/>
    </source>
</evidence>
<reference evidence="10" key="1">
    <citation type="submission" date="2012-05" db="EMBL/GenBank/DDBJ databases">
        <title>Whole Genome Assembly of Lutzomyia longipalpis.</title>
        <authorList>
            <person name="Richards S."/>
            <person name="Qu C."/>
            <person name="Dillon R."/>
            <person name="Worley K."/>
            <person name="Scherer S."/>
            <person name="Batterton M."/>
            <person name="Taylor A."/>
            <person name="Hawes A."/>
            <person name="Hernandez B."/>
            <person name="Kovar C."/>
            <person name="Mandapat C."/>
            <person name="Pham C."/>
            <person name="Qu C."/>
            <person name="Jing C."/>
            <person name="Bess C."/>
            <person name="Bandaranaike D."/>
            <person name="Ngo D."/>
            <person name="Ongeri F."/>
            <person name="Arias F."/>
            <person name="Lara F."/>
            <person name="Weissenberger G."/>
            <person name="Kamau G."/>
            <person name="Han H."/>
            <person name="Shen H."/>
            <person name="Dinh H."/>
            <person name="Khalil I."/>
            <person name="Jones J."/>
            <person name="Shafer J."/>
            <person name="Jayaseelan J."/>
            <person name="Quiroz J."/>
            <person name="Blankenburg K."/>
            <person name="Nguyen L."/>
            <person name="Jackson L."/>
            <person name="Francisco L."/>
            <person name="Tang L.-Y."/>
            <person name="Pu L.-L."/>
            <person name="Perales L."/>
            <person name="Lorensuhewa L."/>
            <person name="Munidasa M."/>
            <person name="Coyle M."/>
            <person name="Taylor M."/>
            <person name="Puazo M."/>
            <person name="Firestine M."/>
            <person name="Scheel M."/>
            <person name="Javaid M."/>
            <person name="Wang M."/>
            <person name="Li M."/>
            <person name="Tabassum N."/>
            <person name="Saada N."/>
            <person name="Osuji N."/>
            <person name="Aqrawi P."/>
            <person name="Fu Q."/>
            <person name="Thornton R."/>
            <person name="Raj R."/>
            <person name="Goodspeed R."/>
            <person name="Mata R."/>
            <person name="Najjar R."/>
            <person name="Gubbala S."/>
            <person name="Lee S."/>
            <person name="Denson S."/>
            <person name="Patil S."/>
            <person name="Macmil S."/>
            <person name="Qi S."/>
            <person name="Matskevitch T."/>
            <person name="Palculict T."/>
            <person name="Mathew T."/>
            <person name="Vee V."/>
            <person name="Velamala V."/>
            <person name="Korchina V."/>
            <person name="Cai W."/>
            <person name="Liu W."/>
            <person name="Dai W."/>
            <person name="Zou X."/>
            <person name="Zhu Y."/>
            <person name="Zhang Y."/>
            <person name="Wu Y.-Q."/>
            <person name="Xin Y."/>
            <person name="Nazarath L."/>
            <person name="Kovar C."/>
            <person name="Han Y."/>
            <person name="Muzny D."/>
            <person name="Gibbs R."/>
        </authorList>
    </citation>
    <scope>NUCLEOTIDE SEQUENCE [LARGE SCALE GENOMIC DNA]</scope>
    <source>
        <strain evidence="10">Jacobina</strain>
    </source>
</reference>
<dbReference type="InterPro" id="IPR002706">
    <property type="entry name" value="Xrcc1_N"/>
</dbReference>
<dbReference type="EnsemblMetazoa" id="LLOJ004541-RA">
    <property type="protein sequence ID" value="LLOJ004541-PA"/>
    <property type="gene ID" value="LLOJ004541"/>
</dbReference>
<dbReference type="VEuPathDB" id="VectorBase:LLONM1_003940"/>
<protein>
    <submittedName>
        <fullName evidence="8">Putative dna repair protein xrcc1 anoplophora glabripennis</fullName>
    </submittedName>
</protein>
<dbReference type="PANTHER" id="PTHR11370">
    <property type="entry name" value="DNA-REPAIR PROTEIN XRCC1"/>
    <property type="match status" value="1"/>
</dbReference>
<dbReference type="CDD" id="cd17725">
    <property type="entry name" value="BRCT_XRCC1_rpt1"/>
    <property type="match status" value="1"/>
</dbReference>
<dbReference type="InterPro" id="IPR001357">
    <property type="entry name" value="BRCT_dom"/>
</dbReference>
<evidence type="ECO:0000256" key="1">
    <source>
        <dbReference type="ARBA" id="ARBA00004123"/>
    </source>
</evidence>
<feature type="region of interest" description="Disordered" evidence="6">
    <location>
        <begin position="409"/>
        <end position="480"/>
    </location>
</feature>
<feature type="compositionally biased region" description="Polar residues" evidence="6">
    <location>
        <begin position="429"/>
        <end position="448"/>
    </location>
</feature>
<keyword evidence="5" id="KW-0539">Nucleus</keyword>
<dbReference type="SUPFAM" id="SSF49785">
    <property type="entry name" value="Galactose-binding domain-like"/>
    <property type="match status" value="1"/>
</dbReference>